<name>A0A9R1VHS3_LACSA</name>
<evidence type="ECO:0000313" key="3">
    <source>
        <dbReference type="Proteomes" id="UP000235145"/>
    </source>
</evidence>
<proteinExistence type="predicted"/>
<dbReference type="AlphaFoldDB" id="A0A9R1VHS3"/>
<reference evidence="2 3" key="1">
    <citation type="journal article" date="2017" name="Nat. Commun.">
        <title>Genome assembly with in vitro proximity ligation data and whole-genome triplication in lettuce.</title>
        <authorList>
            <person name="Reyes-Chin-Wo S."/>
            <person name="Wang Z."/>
            <person name="Yang X."/>
            <person name="Kozik A."/>
            <person name="Arikit S."/>
            <person name="Song C."/>
            <person name="Xia L."/>
            <person name="Froenicke L."/>
            <person name="Lavelle D.O."/>
            <person name="Truco M.J."/>
            <person name="Xia R."/>
            <person name="Zhu S."/>
            <person name="Xu C."/>
            <person name="Xu H."/>
            <person name="Xu X."/>
            <person name="Cox K."/>
            <person name="Korf I."/>
            <person name="Meyers B.C."/>
            <person name="Michelmore R.W."/>
        </authorList>
    </citation>
    <scope>NUCLEOTIDE SEQUENCE [LARGE SCALE GENOMIC DNA]</scope>
    <source>
        <strain evidence="3">cv. Salinas</strain>
        <tissue evidence="2">Seedlings</tissue>
    </source>
</reference>
<organism evidence="2 3">
    <name type="scientific">Lactuca sativa</name>
    <name type="common">Garden lettuce</name>
    <dbReference type="NCBI Taxonomy" id="4236"/>
    <lineage>
        <taxon>Eukaryota</taxon>
        <taxon>Viridiplantae</taxon>
        <taxon>Streptophyta</taxon>
        <taxon>Embryophyta</taxon>
        <taxon>Tracheophyta</taxon>
        <taxon>Spermatophyta</taxon>
        <taxon>Magnoliopsida</taxon>
        <taxon>eudicotyledons</taxon>
        <taxon>Gunneridae</taxon>
        <taxon>Pentapetalae</taxon>
        <taxon>asterids</taxon>
        <taxon>campanulids</taxon>
        <taxon>Asterales</taxon>
        <taxon>Asteraceae</taxon>
        <taxon>Cichorioideae</taxon>
        <taxon>Cichorieae</taxon>
        <taxon>Lactucinae</taxon>
        <taxon>Lactuca</taxon>
    </lineage>
</organism>
<evidence type="ECO:0000259" key="1">
    <source>
        <dbReference type="Pfam" id="PF14214"/>
    </source>
</evidence>
<keyword evidence="3" id="KW-1185">Reference proteome</keyword>
<gene>
    <name evidence="2" type="ORF">LSAT_V11C500264790</name>
</gene>
<dbReference type="EMBL" id="NBSK02000005">
    <property type="protein sequence ID" value="KAJ0205278.1"/>
    <property type="molecule type" value="Genomic_DNA"/>
</dbReference>
<dbReference type="Pfam" id="PF14214">
    <property type="entry name" value="Helitron_like_N"/>
    <property type="match status" value="1"/>
</dbReference>
<accession>A0A9R1VHS3</accession>
<dbReference type="PANTHER" id="PTHR10492:SF57">
    <property type="entry name" value="ATP-DEPENDENT DNA HELICASE"/>
    <property type="match status" value="1"/>
</dbReference>
<evidence type="ECO:0000313" key="2">
    <source>
        <dbReference type="EMBL" id="KAJ0205278.1"/>
    </source>
</evidence>
<dbReference type="PANTHER" id="PTHR10492">
    <property type="match status" value="1"/>
</dbReference>
<dbReference type="InterPro" id="IPR025476">
    <property type="entry name" value="Helitron_helicase-like"/>
</dbReference>
<comment type="caution">
    <text evidence="2">The sequence shown here is derived from an EMBL/GenBank/DDBJ whole genome shotgun (WGS) entry which is preliminary data.</text>
</comment>
<dbReference type="Proteomes" id="UP000235145">
    <property type="component" value="Unassembled WGS sequence"/>
</dbReference>
<sequence>MMRNPNWHEIKQNLKPYEEGQNRANLIVRVFHAKVEQLKHELFKNNICREIGACTNVIEFQKRGLPHAHSFLILETNCKMHTPEDFEKIVYAKIPSQSENPHLFRMVVQHMIHGPYGSLNFFNVCMKKKGSCKNPYPKDFSSKTIQTDDAYPIYRRRQWVSPPEGAWRILKFPLGEMKL</sequence>
<protein>
    <recommendedName>
        <fullName evidence="1">Helitron helicase-like domain-containing protein</fullName>
    </recommendedName>
</protein>
<feature type="domain" description="Helitron helicase-like" evidence="1">
    <location>
        <begin position="4"/>
        <end position="70"/>
    </location>
</feature>